<dbReference type="PRINTS" id="PR00412">
    <property type="entry name" value="EPOXHYDRLASE"/>
</dbReference>
<evidence type="ECO:0000313" key="3">
    <source>
        <dbReference type="Proteomes" id="UP000318380"/>
    </source>
</evidence>
<dbReference type="PRINTS" id="PR00111">
    <property type="entry name" value="ABHYDROLASE"/>
</dbReference>
<feature type="domain" description="AB hydrolase-1" evidence="1">
    <location>
        <begin position="29"/>
        <end position="278"/>
    </location>
</feature>
<protein>
    <submittedName>
        <fullName evidence="2">Pimeloyl-ACP methyl ester carboxylesterase</fullName>
    </submittedName>
</protein>
<dbReference type="EMBL" id="VIVK01000001">
    <property type="protein sequence ID" value="TWD81070.1"/>
    <property type="molecule type" value="Genomic_DNA"/>
</dbReference>
<dbReference type="InterPro" id="IPR029058">
    <property type="entry name" value="AB_hydrolase_fold"/>
</dbReference>
<name>A0A561BQD5_9ACTN</name>
<dbReference type="Proteomes" id="UP000318380">
    <property type="component" value="Unassembled WGS sequence"/>
</dbReference>
<dbReference type="OrthoDB" id="812569at2"/>
<keyword evidence="3" id="KW-1185">Reference proteome</keyword>
<dbReference type="RefSeq" id="WP_145805599.1">
    <property type="nucleotide sequence ID" value="NZ_VIVK01000001.1"/>
</dbReference>
<dbReference type="InterPro" id="IPR000639">
    <property type="entry name" value="Epox_hydrolase-like"/>
</dbReference>
<dbReference type="InterPro" id="IPR050228">
    <property type="entry name" value="Carboxylesterase_BioH"/>
</dbReference>
<dbReference type="GO" id="GO:0003824">
    <property type="term" value="F:catalytic activity"/>
    <property type="evidence" value="ECO:0007669"/>
    <property type="project" value="InterPro"/>
</dbReference>
<dbReference type="Gene3D" id="3.40.50.1820">
    <property type="entry name" value="alpha/beta hydrolase"/>
    <property type="match status" value="1"/>
</dbReference>
<accession>A0A561BQD5</accession>
<dbReference type="AlphaFoldDB" id="A0A561BQD5"/>
<evidence type="ECO:0000313" key="2">
    <source>
        <dbReference type="EMBL" id="TWD81070.1"/>
    </source>
</evidence>
<gene>
    <name evidence="2" type="ORF">FB561_2173</name>
</gene>
<comment type="caution">
    <text evidence="2">The sequence shown here is derived from an EMBL/GenBank/DDBJ whole genome shotgun (WGS) entry which is preliminary data.</text>
</comment>
<proteinExistence type="predicted"/>
<dbReference type="PANTHER" id="PTHR43194">
    <property type="entry name" value="HYDROLASE ALPHA/BETA FOLD FAMILY"/>
    <property type="match status" value="1"/>
</dbReference>
<reference evidence="2 3" key="1">
    <citation type="submission" date="2019-06" db="EMBL/GenBank/DDBJ databases">
        <title>Sequencing the genomes of 1000 actinobacteria strains.</title>
        <authorList>
            <person name="Klenk H.-P."/>
        </authorList>
    </citation>
    <scope>NUCLEOTIDE SEQUENCE [LARGE SCALE GENOMIC DNA]</scope>
    <source>
        <strain evidence="2 3">DSM 24683</strain>
    </source>
</reference>
<dbReference type="PANTHER" id="PTHR43194:SF2">
    <property type="entry name" value="PEROXISOMAL MEMBRANE PROTEIN LPX1"/>
    <property type="match status" value="1"/>
</dbReference>
<dbReference type="Pfam" id="PF00561">
    <property type="entry name" value="Abhydrolase_1"/>
    <property type="match status" value="1"/>
</dbReference>
<organism evidence="2 3">
    <name type="scientific">Kribbella amoyensis</name>
    <dbReference type="NCBI Taxonomy" id="996641"/>
    <lineage>
        <taxon>Bacteria</taxon>
        <taxon>Bacillati</taxon>
        <taxon>Actinomycetota</taxon>
        <taxon>Actinomycetes</taxon>
        <taxon>Propionibacteriales</taxon>
        <taxon>Kribbellaceae</taxon>
        <taxon>Kribbella</taxon>
    </lineage>
</organism>
<evidence type="ECO:0000259" key="1">
    <source>
        <dbReference type="Pfam" id="PF00561"/>
    </source>
</evidence>
<dbReference type="InterPro" id="IPR000073">
    <property type="entry name" value="AB_hydrolase_1"/>
</dbReference>
<sequence length="294" mass="31251">MTQAQRRTVEVSGAKISLLEWVPEEPAGPTVLLLHGGGADSAELSWGGVGAALSDEGFRVVAPDHPGFGQSPRASRPLTQEYLVRYVGGLVDELDLDDYVIGGLSLGGGLTLGHLLDRPARARGAVLLGSYGIMPRLRDGVLGGAQHFATYLLLRSGLLAAMTRSYARSPAAMERGLRAIVRNQAGRTPELVRAVIAEAASGDGMSVFTEWQHDQVLWNRLRTDYTSSLPEIQTPTLLVHGDHDTGVPLARARAAAGLLPQAELVPVAGAGHWVQRDRPDVVVPALVDFLRGLG</sequence>
<dbReference type="SUPFAM" id="SSF53474">
    <property type="entry name" value="alpha/beta-Hydrolases"/>
    <property type="match status" value="1"/>
</dbReference>